<sequence>MSLSSAISIAQSALRNTSRQTSTVSRNVADASNPDYVRRTAVLASTGPGARVVEIQRATNELLFRQNLSALADFTGQNTLLEGLQKLSLDVNGSENKTSVATVLGKFQQALQLYAAAPSNQNLGTAAIDAARQVVRSLNDGSDAIQRIRTETDGEIATTVDDLNRLLADFEQANKAIIQGTRAGRDVNDSLDQRDAILKKISEIVPISTFRRGDNDMVITTGDGTTLFETIPRTVSFAPLAGYSAGVTGNKILIDGVPLQPGIGANTDAGGKLAALIQVRDSVATTMQAQLDEMARGLITAFSETAPALADQAGLFTWSGGPAVPPAGVLVDGLARSIKINPAVDPEVGGNPKLLRDGGINGAAYVKNPAGNASYADLLISYGNRIDQTMAFDPAAGIATNSSLSTFTTNSIGWFEAMRKQASTAAETKEALAVRTAEALSNETAVNVDVEMSLMLELEHAYQASARLMKAVDDMLAALLAAVR</sequence>
<dbReference type="InterPro" id="IPR002371">
    <property type="entry name" value="FlgK"/>
</dbReference>
<dbReference type="InterPro" id="IPR053927">
    <property type="entry name" value="FlgK_helical"/>
</dbReference>
<keyword evidence="9" id="KW-0282">Flagellum</keyword>
<evidence type="ECO:0000256" key="3">
    <source>
        <dbReference type="ARBA" id="ARBA00009677"/>
    </source>
</evidence>
<proteinExistence type="inferred from homology"/>
<evidence type="ECO:0000256" key="2">
    <source>
        <dbReference type="ARBA" id="ARBA00004613"/>
    </source>
</evidence>
<evidence type="ECO:0000259" key="7">
    <source>
        <dbReference type="Pfam" id="PF06429"/>
    </source>
</evidence>
<evidence type="ECO:0000313" key="9">
    <source>
        <dbReference type="EMBL" id="SUU88657.1"/>
    </source>
</evidence>
<feature type="domain" description="Flagellar hook-associated protein FlgK helical" evidence="8">
    <location>
        <begin position="94"/>
        <end position="304"/>
    </location>
</feature>
<keyword evidence="9" id="KW-0969">Cilium</keyword>
<organism evidence="9 10">
    <name type="scientific">Aminobacter aminovorans</name>
    <name type="common">Chelatobacter heintzii</name>
    <dbReference type="NCBI Taxonomy" id="83263"/>
    <lineage>
        <taxon>Bacteria</taxon>
        <taxon>Pseudomonadati</taxon>
        <taxon>Pseudomonadota</taxon>
        <taxon>Alphaproteobacteria</taxon>
        <taxon>Hyphomicrobiales</taxon>
        <taxon>Phyllobacteriaceae</taxon>
        <taxon>Aminobacter</taxon>
    </lineage>
</organism>
<dbReference type="EMBL" id="UFSM01000001">
    <property type="protein sequence ID" value="SUU88657.1"/>
    <property type="molecule type" value="Genomic_DNA"/>
</dbReference>
<dbReference type="GO" id="GO:0044780">
    <property type="term" value="P:bacterial-type flagellum assembly"/>
    <property type="evidence" value="ECO:0007669"/>
    <property type="project" value="InterPro"/>
</dbReference>
<name>A0A380WI65_AMIAI</name>
<dbReference type="InterPro" id="IPR010930">
    <property type="entry name" value="Flg_bb/hook_C_dom"/>
</dbReference>
<evidence type="ECO:0000259" key="8">
    <source>
        <dbReference type="Pfam" id="PF22638"/>
    </source>
</evidence>
<accession>A0A380WI65</accession>
<keyword evidence="9" id="KW-0966">Cell projection</keyword>
<dbReference type="AlphaFoldDB" id="A0A380WI65"/>
<dbReference type="SUPFAM" id="SSF64518">
    <property type="entry name" value="Phase 1 flagellin"/>
    <property type="match status" value="1"/>
</dbReference>
<evidence type="ECO:0000256" key="5">
    <source>
        <dbReference type="ARBA" id="ARBA00022525"/>
    </source>
</evidence>
<gene>
    <name evidence="9" type="ORF">NCTC10684_01885</name>
</gene>
<feature type="domain" description="Flagellar basal-body/hook protein C-terminal" evidence="7">
    <location>
        <begin position="445"/>
        <end position="480"/>
    </location>
</feature>
<reference evidence="9 10" key="1">
    <citation type="submission" date="2018-06" db="EMBL/GenBank/DDBJ databases">
        <authorList>
            <consortium name="Pathogen Informatics"/>
            <person name="Doyle S."/>
        </authorList>
    </citation>
    <scope>NUCLEOTIDE SEQUENCE [LARGE SCALE GENOMIC DNA]</scope>
    <source>
        <strain evidence="9 10">NCTC10684</strain>
    </source>
</reference>
<dbReference type="Proteomes" id="UP000254701">
    <property type="component" value="Unassembled WGS sequence"/>
</dbReference>
<dbReference type="Pfam" id="PF06429">
    <property type="entry name" value="Flg_bbr_C"/>
    <property type="match status" value="1"/>
</dbReference>
<protein>
    <recommendedName>
        <fullName evidence="4">Flagellar hook-associated protein 1</fullName>
    </recommendedName>
</protein>
<dbReference type="PANTHER" id="PTHR30033">
    <property type="entry name" value="FLAGELLAR HOOK-ASSOCIATED PROTEIN 1"/>
    <property type="match status" value="1"/>
</dbReference>
<evidence type="ECO:0000313" key="10">
    <source>
        <dbReference type="Proteomes" id="UP000254701"/>
    </source>
</evidence>
<keyword evidence="5" id="KW-0964">Secreted</keyword>
<evidence type="ECO:0000256" key="1">
    <source>
        <dbReference type="ARBA" id="ARBA00004365"/>
    </source>
</evidence>
<dbReference type="RefSeq" id="WP_115730956.1">
    <property type="nucleotide sequence ID" value="NZ_BAAAVY010000008.1"/>
</dbReference>
<comment type="similarity">
    <text evidence="3">Belongs to the flagella basal body rod proteins family.</text>
</comment>
<dbReference type="PANTHER" id="PTHR30033:SF1">
    <property type="entry name" value="FLAGELLAR HOOK-ASSOCIATED PROTEIN 1"/>
    <property type="match status" value="1"/>
</dbReference>
<dbReference type="NCBIfam" id="TIGR02492">
    <property type="entry name" value="flgK_ends"/>
    <property type="match status" value="1"/>
</dbReference>
<dbReference type="OrthoDB" id="7181295at2"/>
<dbReference type="GO" id="GO:0009424">
    <property type="term" value="C:bacterial-type flagellum hook"/>
    <property type="evidence" value="ECO:0007669"/>
    <property type="project" value="InterPro"/>
</dbReference>
<dbReference type="Pfam" id="PF22638">
    <property type="entry name" value="FlgK_D1"/>
    <property type="match status" value="1"/>
</dbReference>
<keyword evidence="6" id="KW-0975">Bacterial flagellum</keyword>
<evidence type="ECO:0000256" key="6">
    <source>
        <dbReference type="ARBA" id="ARBA00023143"/>
    </source>
</evidence>
<evidence type="ECO:0000256" key="4">
    <source>
        <dbReference type="ARBA" id="ARBA00016244"/>
    </source>
</evidence>
<dbReference type="GO" id="GO:0005198">
    <property type="term" value="F:structural molecule activity"/>
    <property type="evidence" value="ECO:0007669"/>
    <property type="project" value="InterPro"/>
</dbReference>
<dbReference type="GO" id="GO:0005576">
    <property type="term" value="C:extracellular region"/>
    <property type="evidence" value="ECO:0007669"/>
    <property type="project" value="UniProtKB-SubCell"/>
</dbReference>
<comment type="subcellular location">
    <subcellularLocation>
        <location evidence="1">Bacterial flagellum</location>
    </subcellularLocation>
    <subcellularLocation>
        <location evidence="2">Secreted</location>
    </subcellularLocation>
</comment>